<sequence length="278" mass="31130">MESIENCIVERTLHAHEIQKRLRWLNDRKLQIQVCKVQEVKALDASSGDIDISKIVSDKGNAKCSQNDCSKTGNDQSSDKQRAMNVVPYIAEYNMFAVESQLTEQLEFLNDTSLMEKVDQNADNCEDECVVGAHKPIRVVLHPFLNAFQNFSVSNLCLTIGLRMKSCLDGLVSTKDFIRKSAEVANREIMIGVETRMKEYKTCWVDKLSIVNHKVNAHSLIIGLRMNSGPDGLVSTNPIPGSNWVASELKNHMGMKKPFFPIGGVVGSEEFQIPQEDV</sequence>
<gene>
    <name evidence="1" type="ORF">Tco_1091666</name>
</gene>
<dbReference type="Proteomes" id="UP001151760">
    <property type="component" value="Unassembled WGS sequence"/>
</dbReference>
<evidence type="ECO:0000313" key="1">
    <source>
        <dbReference type="EMBL" id="GJT96148.1"/>
    </source>
</evidence>
<keyword evidence="2" id="KW-1185">Reference proteome</keyword>
<name>A0ABQ5I7S4_9ASTR</name>
<reference evidence="1" key="2">
    <citation type="submission" date="2022-01" db="EMBL/GenBank/DDBJ databases">
        <authorList>
            <person name="Yamashiro T."/>
            <person name="Shiraishi A."/>
            <person name="Satake H."/>
            <person name="Nakayama K."/>
        </authorList>
    </citation>
    <scope>NUCLEOTIDE SEQUENCE</scope>
</reference>
<evidence type="ECO:0000313" key="2">
    <source>
        <dbReference type="Proteomes" id="UP001151760"/>
    </source>
</evidence>
<accession>A0ABQ5I7S4</accession>
<protein>
    <submittedName>
        <fullName evidence="1">Uncharacterized protein</fullName>
    </submittedName>
</protein>
<proteinExistence type="predicted"/>
<comment type="caution">
    <text evidence="1">The sequence shown here is derived from an EMBL/GenBank/DDBJ whole genome shotgun (WGS) entry which is preliminary data.</text>
</comment>
<reference evidence="1" key="1">
    <citation type="journal article" date="2022" name="Int. J. Mol. Sci.">
        <title>Draft Genome of Tanacetum Coccineum: Genomic Comparison of Closely Related Tanacetum-Family Plants.</title>
        <authorList>
            <person name="Yamashiro T."/>
            <person name="Shiraishi A."/>
            <person name="Nakayama K."/>
            <person name="Satake H."/>
        </authorList>
    </citation>
    <scope>NUCLEOTIDE SEQUENCE</scope>
</reference>
<organism evidence="1 2">
    <name type="scientific">Tanacetum coccineum</name>
    <dbReference type="NCBI Taxonomy" id="301880"/>
    <lineage>
        <taxon>Eukaryota</taxon>
        <taxon>Viridiplantae</taxon>
        <taxon>Streptophyta</taxon>
        <taxon>Embryophyta</taxon>
        <taxon>Tracheophyta</taxon>
        <taxon>Spermatophyta</taxon>
        <taxon>Magnoliopsida</taxon>
        <taxon>eudicotyledons</taxon>
        <taxon>Gunneridae</taxon>
        <taxon>Pentapetalae</taxon>
        <taxon>asterids</taxon>
        <taxon>campanulids</taxon>
        <taxon>Asterales</taxon>
        <taxon>Asteraceae</taxon>
        <taxon>Asteroideae</taxon>
        <taxon>Anthemideae</taxon>
        <taxon>Anthemidinae</taxon>
        <taxon>Tanacetum</taxon>
    </lineage>
</organism>
<dbReference type="EMBL" id="BQNB010020456">
    <property type="protein sequence ID" value="GJT96148.1"/>
    <property type="molecule type" value="Genomic_DNA"/>
</dbReference>